<accession>A0ABP4HD65</accession>
<keyword evidence="2" id="KW-1185">Reference proteome</keyword>
<sequence length="68" mass="7469">MACWTAGRAGAISDWSIEKTPAPVARTAKVSRLEVRGIRVPLWERVAAGQGRPRSDPARVSAARRLDW</sequence>
<comment type="caution">
    <text evidence="1">The sequence shown here is derived from an EMBL/GenBank/DDBJ whole genome shotgun (WGS) entry which is preliminary data.</text>
</comment>
<dbReference type="Proteomes" id="UP001500037">
    <property type="component" value="Unassembled WGS sequence"/>
</dbReference>
<proteinExistence type="predicted"/>
<dbReference type="EMBL" id="BAAALF010000119">
    <property type="protein sequence ID" value="GAA1256324.1"/>
    <property type="molecule type" value="Genomic_DNA"/>
</dbReference>
<evidence type="ECO:0000313" key="2">
    <source>
        <dbReference type="Proteomes" id="UP001500037"/>
    </source>
</evidence>
<organism evidence="1 2">
    <name type="scientific">Kitasatospora nipponensis</name>
    <dbReference type="NCBI Taxonomy" id="258049"/>
    <lineage>
        <taxon>Bacteria</taxon>
        <taxon>Bacillati</taxon>
        <taxon>Actinomycetota</taxon>
        <taxon>Actinomycetes</taxon>
        <taxon>Kitasatosporales</taxon>
        <taxon>Streptomycetaceae</taxon>
        <taxon>Kitasatospora</taxon>
    </lineage>
</organism>
<reference evidence="2" key="1">
    <citation type="journal article" date="2019" name="Int. J. Syst. Evol. Microbiol.">
        <title>The Global Catalogue of Microorganisms (GCM) 10K type strain sequencing project: providing services to taxonomists for standard genome sequencing and annotation.</title>
        <authorList>
            <consortium name="The Broad Institute Genomics Platform"/>
            <consortium name="The Broad Institute Genome Sequencing Center for Infectious Disease"/>
            <person name="Wu L."/>
            <person name="Ma J."/>
        </authorList>
    </citation>
    <scope>NUCLEOTIDE SEQUENCE [LARGE SCALE GENOMIC DNA]</scope>
    <source>
        <strain evidence="2">JCM 13004</strain>
    </source>
</reference>
<protein>
    <submittedName>
        <fullName evidence="1">Uncharacterized protein</fullName>
    </submittedName>
</protein>
<name>A0ABP4HD65_9ACTN</name>
<gene>
    <name evidence="1" type="ORF">GCM10009665_53460</name>
</gene>
<evidence type="ECO:0000313" key="1">
    <source>
        <dbReference type="EMBL" id="GAA1256324.1"/>
    </source>
</evidence>